<comment type="subcellular location">
    <subcellularLocation>
        <location evidence="1">Virion</location>
    </subcellularLocation>
</comment>
<evidence type="ECO:0000256" key="2">
    <source>
        <dbReference type="ARBA" id="ARBA00022844"/>
    </source>
</evidence>
<dbReference type="SUPFAM" id="SSF56563">
    <property type="entry name" value="Major capsid protein gp5"/>
    <property type="match status" value="1"/>
</dbReference>
<dbReference type="EMBL" id="LR798269">
    <property type="protein sequence ID" value="CAB5219171.1"/>
    <property type="molecule type" value="Genomic_DNA"/>
</dbReference>
<dbReference type="NCBIfam" id="TIGR01554">
    <property type="entry name" value="major_cap_HK97"/>
    <property type="match status" value="1"/>
</dbReference>
<evidence type="ECO:0000256" key="3">
    <source>
        <dbReference type="SAM" id="MobiDB-lite"/>
    </source>
</evidence>
<keyword evidence="2" id="KW-0946">Virion</keyword>
<name>A0A6J5TBT8_9CAUD</name>
<reference evidence="5" key="1">
    <citation type="submission" date="2020-05" db="EMBL/GenBank/DDBJ databases">
        <authorList>
            <person name="Chiriac C."/>
            <person name="Salcher M."/>
            <person name="Ghai R."/>
            <person name="Kavagutti S V."/>
        </authorList>
    </citation>
    <scope>NUCLEOTIDE SEQUENCE</scope>
</reference>
<dbReference type="Pfam" id="PF05065">
    <property type="entry name" value="Phage_capsid"/>
    <property type="match status" value="1"/>
</dbReference>
<accession>A0A6J5TBT8</accession>
<sequence>MSEEIIKNLPSSPTGTYPNSQGAFDSGGIGGVSSPAARYLGNNADGAGANVGLLNGANAVNPSYTATGNLSYPGAGILRPEQANRFIDYVWDATTLAKDGRRVTMRANTMELEKVNVGQRVIRAANQGDATFQNAGATFTKVELNTKKLRLDWEVSAEALEDNIEGAALEDHLVRLMTNSFGNDIEDLAINGTGYSGDGAFLGIMNGFVNRVKTDGFAHQTTVAAKSATTVNEQGASITNGGANWTTKELQSMITAIPRRYRALQTGLKFYAGTDVFANIVRNNGTIFNAIGSTEAGRDSYFGGAGQTFGGARQTRVLGVDVLEVPYYPADYVDLTFPANRIWGFQRDITVNRLYIAKKDTVEYTVFVRFGINWEEQDAIAWALKSA</sequence>
<gene>
    <name evidence="5" type="ORF">UFOVP222_34</name>
</gene>
<feature type="region of interest" description="Disordered" evidence="3">
    <location>
        <begin position="1"/>
        <end position="22"/>
    </location>
</feature>
<dbReference type="InterPro" id="IPR024455">
    <property type="entry name" value="Phage_capsid"/>
</dbReference>
<proteinExistence type="predicted"/>
<protein>
    <submittedName>
        <fullName evidence="5">Phage major capsid protein, HK97</fullName>
    </submittedName>
</protein>
<feature type="domain" description="Phage capsid-like C-terminal" evidence="4">
    <location>
        <begin position="76"/>
        <end position="380"/>
    </location>
</feature>
<dbReference type="InterPro" id="IPR054612">
    <property type="entry name" value="Phage_capsid-like_C"/>
</dbReference>
<evidence type="ECO:0000313" key="5">
    <source>
        <dbReference type="EMBL" id="CAB5219171.1"/>
    </source>
</evidence>
<organism evidence="5">
    <name type="scientific">uncultured Caudovirales phage</name>
    <dbReference type="NCBI Taxonomy" id="2100421"/>
    <lineage>
        <taxon>Viruses</taxon>
        <taxon>Duplodnaviria</taxon>
        <taxon>Heunggongvirae</taxon>
        <taxon>Uroviricota</taxon>
        <taxon>Caudoviricetes</taxon>
        <taxon>Peduoviridae</taxon>
        <taxon>Maltschvirus</taxon>
        <taxon>Maltschvirus maltsch</taxon>
    </lineage>
</organism>
<dbReference type="GO" id="GO:0044423">
    <property type="term" value="C:virion component"/>
    <property type="evidence" value="ECO:0007669"/>
    <property type="project" value="UniProtKB-KW"/>
</dbReference>
<evidence type="ECO:0000259" key="4">
    <source>
        <dbReference type="Pfam" id="PF05065"/>
    </source>
</evidence>
<feature type="compositionally biased region" description="Polar residues" evidence="3">
    <location>
        <begin position="9"/>
        <end position="22"/>
    </location>
</feature>
<evidence type="ECO:0000256" key="1">
    <source>
        <dbReference type="ARBA" id="ARBA00004328"/>
    </source>
</evidence>